<dbReference type="InterPro" id="IPR026444">
    <property type="entry name" value="Secre_tail"/>
</dbReference>
<dbReference type="OrthoDB" id="1405746at2"/>
<organism evidence="4 5">
    <name type="scientific">Ulvibacter litoralis</name>
    <dbReference type="NCBI Taxonomy" id="227084"/>
    <lineage>
        <taxon>Bacteria</taxon>
        <taxon>Pseudomonadati</taxon>
        <taxon>Bacteroidota</taxon>
        <taxon>Flavobacteriia</taxon>
        <taxon>Flavobacteriales</taxon>
        <taxon>Flavobacteriaceae</taxon>
        <taxon>Ulvibacter</taxon>
    </lineage>
</organism>
<dbReference type="Pfam" id="PF18962">
    <property type="entry name" value="Por_Secre_tail"/>
    <property type="match status" value="1"/>
</dbReference>
<evidence type="ECO:0000259" key="3">
    <source>
        <dbReference type="Pfam" id="PF18962"/>
    </source>
</evidence>
<proteinExistence type="predicted"/>
<evidence type="ECO:0000256" key="1">
    <source>
        <dbReference type="ARBA" id="ARBA00022729"/>
    </source>
</evidence>
<name>A0A1G7GLI0_9FLAO</name>
<dbReference type="EMBL" id="FNBA01000003">
    <property type="protein sequence ID" value="SDE88961.1"/>
    <property type="molecule type" value="Genomic_DNA"/>
</dbReference>
<dbReference type="AlphaFoldDB" id="A0A1G7GLI0"/>
<dbReference type="RefSeq" id="WP_093144286.1">
    <property type="nucleotide sequence ID" value="NZ_BMWO01000003.1"/>
</dbReference>
<dbReference type="STRING" id="227084.SAMN05421855_103211"/>
<dbReference type="Proteomes" id="UP000199321">
    <property type="component" value="Unassembled WGS sequence"/>
</dbReference>
<evidence type="ECO:0000256" key="2">
    <source>
        <dbReference type="SAM" id="SignalP"/>
    </source>
</evidence>
<evidence type="ECO:0000313" key="5">
    <source>
        <dbReference type="Proteomes" id="UP000199321"/>
    </source>
</evidence>
<gene>
    <name evidence="4" type="ORF">SAMN05421855_103211</name>
</gene>
<protein>
    <submittedName>
        <fullName evidence="4">Por secretion system C-terminal sorting domain-containing protein</fullName>
    </submittedName>
</protein>
<accession>A0A1G7GLI0</accession>
<keyword evidence="5" id="KW-1185">Reference proteome</keyword>
<feature type="chain" id="PRO_5011666572" evidence="2">
    <location>
        <begin position="20"/>
        <end position="279"/>
    </location>
</feature>
<keyword evidence="1 2" id="KW-0732">Signal</keyword>
<evidence type="ECO:0000313" key="4">
    <source>
        <dbReference type="EMBL" id="SDE88961.1"/>
    </source>
</evidence>
<feature type="domain" description="Secretion system C-terminal sorting" evidence="3">
    <location>
        <begin position="210"/>
        <end position="277"/>
    </location>
</feature>
<sequence>MKKITLLVAALAVTAFVNAQTTMSHSTDQTDITGSVACADNTSGISTDNSFWRSYTPADFGVTDEMAVTQVEFAVGSSDFAVAPYAVTVNLYSSDATFPAGNFTLLATQQVPVLESDAGTILTATLDTPFNIDSTSEVIVEVADVDETVNFRIGQNTLGETAPSYLTSVGCAITEPTTTETIGFPDDFIINVVLDTALGLDNNSLAGVSIYPNPASDVLNVSVPSTVEVTSAVLYDVLGKDTGVSLVNGAMNTANLARGVYILSINTTAGSLTEKVVKN</sequence>
<dbReference type="NCBIfam" id="TIGR04183">
    <property type="entry name" value="Por_Secre_tail"/>
    <property type="match status" value="1"/>
</dbReference>
<reference evidence="4 5" key="1">
    <citation type="submission" date="2016-10" db="EMBL/GenBank/DDBJ databases">
        <authorList>
            <person name="de Groot N.N."/>
        </authorList>
    </citation>
    <scope>NUCLEOTIDE SEQUENCE [LARGE SCALE GENOMIC DNA]</scope>
    <source>
        <strain evidence="4 5">DSM 16195</strain>
    </source>
</reference>
<feature type="signal peptide" evidence="2">
    <location>
        <begin position="1"/>
        <end position="19"/>
    </location>
</feature>